<name>A0A4Q1D7B4_9BACT</name>
<dbReference type="Proteomes" id="UP000290545">
    <property type="component" value="Unassembled WGS sequence"/>
</dbReference>
<protein>
    <submittedName>
        <fullName evidence="2">Uncharacterized protein</fullName>
    </submittedName>
</protein>
<proteinExistence type="predicted"/>
<comment type="caution">
    <text evidence="2">The sequence shown here is derived from an EMBL/GenBank/DDBJ whole genome shotgun (WGS) entry which is preliminary data.</text>
</comment>
<gene>
    <name evidence="2" type="ORF">ESB13_16235</name>
</gene>
<reference evidence="2 3" key="1">
    <citation type="submission" date="2019-01" db="EMBL/GenBank/DDBJ databases">
        <title>Filimonas sp. strain TTM-71.</title>
        <authorList>
            <person name="Chen W.-M."/>
        </authorList>
    </citation>
    <scope>NUCLEOTIDE SEQUENCE [LARGE SCALE GENOMIC DNA]</scope>
    <source>
        <strain evidence="2 3">TTM-71</strain>
    </source>
</reference>
<dbReference type="RefSeq" id="WP_129004683.1">
    <property type="nucleotide sequence ID" value="NZ_SDHZ01000002.1"/>
</dbReference>
<feature type="region of interest" description="Disordered" evidence="1">
    <location>
        <begin position="1"/>
        <end position="22"/>
    </location>
</feature>
<organism evidence="2 3">
    <name type="scientific">Filimonas effusa</name>
    <dbReference type="NCBI Taxonomy" id="2508721"/>
    <lineage>
        <taxon>Bacteria</taxon>
        <taxon>Pseudomonadati</taxon>
        <taxon>Bacteroidota</taxon>
        <taxon>Chitinophagia</taxon>
        <taxon>Chitinophagales</taxon>
        <taxon>Chitinophagaceae</taxon>
        <taxon>Filimonas</taxon>
    </lineage>
</organism>
<evidence type="ECO:0000256" key="1">
    <source>
        <dbReference type="SAM" id="MobiDB-lite"/>
    </source>
</evidence>
<accession>A0A4Q1D7B4</accession>
<evidence type="ECO:0000313" key="2">
    <source>
        <dbReference type="EMBL" id="RXK83631.1"/>
    </source>
</evidence>
<feature type="compositionally biased region" description="Basic and acidic residues" evidence="1">
    <location>
        <begin position="1"/>
        <end position="19"/>
    </location>
</feature>
<keyword evidence="3" id="KW-1185">Reference proteome</keyword>
<evidence type="ECO:0000313" key="3">
    <source>
        <dbReference type="Proteomes" id="UP000290545"/>
    </source>
</evidence>
<sequence length="113" mass="13037">MNRRDSYKKMRALKRESRRPGKKAGFCARRRIWDVKSEDDWNTDFLINVGRSAAINAINASKALGIPITYLENNKVVKEEASGQKSIVQELPEVQLRRFKKGTVIHVRKVTRP</sequence>
<dbReference type="EMBL" id="SDHZ01000002">
    <property type="protein sequence ID" value="RXK83631.1"/>
    <property type="molecule type" value="Genomic_DNA"/>
</dbReference>
<dbReference type="AlphaFoldDB" id="A0A4Q1D7B4"/>